<evidence type="ECO:0008006" key="6">
    <source>
        <dbReference type="Google" id="ProtNLM"/>
    </source>
</evidence>
<reference evidence="4 5" key="1">
    <citation type="submission" date="2012-08" db="EMBL/GenBank/DDBJ databases">
        <title>The Genome Sequence of Slackia piriformis YIT 12062.</title>
        <authorList>
            <consortium name="The Broad Institute Genome Sequencing Platform"/>
            <person name="Earl A."/>
            <person name="Ward D."/>
            <person name="Feldgarden M."/>
            <person name="Gevers D."/>
            <person name="Morotomi M."/>
            <person name="Walker B."/>
            <person name="Young S.K."/>
            <person name="Zeng Q."/>
            <person name="Gargeya S."/>
            <person name="Fitzgerald M."/>
            <person name="Haas B."/>
            <person name="Abouelleil A."/>
            <person name="Alvarado L."/>
            <person name="Arachchi H.M."/>
            <person name="Berlin A.M."/>
            <person name="Chapman S.B."/>
            <person name="Goldberg J."/>
            <person name="Griggs A."/>
            <person name="Gujja S."/>
            <person name="Hansen M."/>
            <person name="Howarth C."/>
            <person name="Imamovic A."/>
            <person name="Larimer J."/>
            <person name="McCowen C."/>
            <person name="Montmayeur A."/>
            <person name="Murphy C."/>
            <person name="Neiman D."/>
            <person name="Pearson M."/>
            <person name="Priest M."/>
            <person name="Roberts A."/>
            <person name="Saif S."/>
            <person name="Shea T."/>
            <person name="Sisk P."/>
            <person name="Sykes S."/>
            <person name="Wortman J."/>
            <person name="Nusbaum C."/>
            <person name="Birren B."/>
        </authorList>
    </citation>
    <scope>NUCLEOTIDE SEQUENCE [LARGE SCALE GENOMIC DNA]</scope>
    <source>
        <strain evidence="4 5">YIT 12062</strain>
    </source>
</reference>
<evidence type="ECO:0000259" key="3">
    <source>
        <dbReference type="Pfam" id="PF20473"/>
    </source>
</evidence>
<dbReference type="Proteomes" id="UP000006069">
    <property type="component" value="Unassembled WGS sequence"/>
</dbReference>
<accession>K0YMU4</accession>
<comment type="caution">
    <text evidence="4">The sequence shown here is derived from an EMBL/GenBank/DDBJ whole genome shotgun (WGS) entry which is preliminary data.</text>
</comment>
<dbReference type="Pfam" id="PF20466">
    <property type="entry name" value="MmeI_TRD"/>
    <property type="match status" value="1"/>
</dbReference>
<dbReference type="InterPro" id="IPR046818">
    <property type="entry name" value="MmeI_C"/>
</dbReference>
<feature type="domain" description="MmeI-like target recognition" evidence="1">
    <location>
        <begin position="124"/>
        <end position="327"/>
    </location>
</feature>
<feature type="domain" description="MmeI-like C-terminal" evidence="2">
    <location>
        <begin position="344"/>
        <end position="421"/>
    </location>
</feature>
<dbReference type="HOGENOM" id="CLU_005831_0_0_11"/>
<dbReference type="InParanoid" id="K0YMU4"/>
<name>K0YMU4_9ACTN</name>
<dbReference type="Pfam" id="PF20473">
    <property type="entry name" value="MmeI_Mtase"/>
    <property type="match status" value="1"/>
</dbReference>
<dbReference type="EMBL" id="ADMD01000001">
    <property type="protein sequence ID" value="EJZ84608.1"/>
    <property type="molecule type" value="Genomic_DNA"/>
</dbReference>
<dbReference type="PATRIC" id="fig|742818.3.peg.235"/>
<organism evidence="4 5">
    <name type="scientific">Slackia piriformis YIT 12062</name>
    <dbReference type="NCBI Taxonomy" id="742818"/>
    <lineage>
        <taxon>Bacteria</taxon>
        <taxon>Bacillati</taxon>
        <taxon>Actinomycetota</taxon>
        <taxon>Coriobacteriia</taxon>
        <taxon>Eggerthellales</taxon>
        <taxon>Eggerthellaceae</taxon>
        <taxon>Slackia</taxon>
    </lineage>
</organism>
<evidence type="ECO:0000313" key="4">
    <source>
        <dbReference type="EMBL" id="EJZ84608.1"/>
    </source>
</evidence>
<dbReference type="InterPro" id="IPR046816">
    <property type="entry name" value="MmeI_Mtase"/>
</dbReference>
<sequence length="421" mass="47301">MSKEQSDDRAEIFGKVKTLDYVACWYAKAAVYMRDTNIRAAFVSTNSICQGQQVEPLWKPLFEQGIGIDFAWQSFVWNSEANDQAHVHVVIVGFSYVGTRERILFDREGHGRVVENINGYLQPAPNVFVEKRTNPLCRVEGMAQGFKPADNGCLLFGADEYDKLVESDPGALKWIRPFSMGADFIKGDDRYCLWLVDADASTYDEHPFIAERVRACAEWRSAQTPTGDAFKLKDTPHILRPCGKFKDIPYIGVPSVSSERRDYVPMGFIDNGMIPGNMLYFVPSSSLYVFGLMVSQVHNAWMRAVAGRLEMRYRYANTVVYNNFVWPGVTRETLEVPVEDAVAPEIRSRIEACAQAVLDARAAHPGKTLADLYDPDKMPMDLLSAHQALDAAVEVAYGVDFSGDEERIVAHLFKLYAELTS</sequence>
<protein>
    <recommendedName>
        <fullName evidence="6">DNA methylase adenine-specific domain-containing protein</fullName>
    </recommendedName>
</protein>
<feature type="domain" description="MmeI-like DNA-methyltransferase" evidence="3">
    <location>
        <begin position="2"/>
        <end position="105"/>
    </location>
</feature>
<dbReference type="InterPro" id="IPR046820">
    <property type="entry name" value="MmeI_TRD"/>
</dbReference>
<evidence type="ECO:0000313" key="5">
    <source>
        <dbReference type="Proteomes" id="UP000006069"/>
    </source>
</evidence>
<proteinExistence type="predicted"/>
<dbReference type="Pfam" id="PF20467">
    <property type="entry name" value="MmeI_C"/>
    <property type="match status" value="1"/>
</dbReference>
<gene>
    <name evidence="4" type="ORF">HMPREF9451_00212</name>
</gene>
<dbReference type="eggNOG" id="COG1002">
    <property type="taxonomic scope" value="Bacteria"/>
</dbReference>
<dbReference type="AlphaFoldDB" id="K0YMU4"/>
<evidence type="ECO:0000259" key="2">
    <source>
        <dbReference type="Pfam" id="PF20467"/>
    </source>
</evidence>
<keyword evidence="5" id="KW-1185">Reference proteome</keyword>
<evidence type="ECO:0000259" key="1">
    <source>
        <dbReference type="Pfam" id="PF20466"/>
    </source>
</evidence>